<dbReference type="RefSeq" id="WP_278015672.1">
    <property type="nucleotide sequence ID" value="NZ_CP121106.1"/>
</dbReference>
<dbReference type="Gene3D" id="3.40.50.300">
    <property type="entry name" value="P-loop containing nucleotide triphosphate hydrolases"/>
    <property type="match status" value="1"/>
</dbReference>
<keyword evidence="2" id="KW-1185">Reference proteome</keyword>
<protein>
    <submittedName>
        <fullName evidence="1">RecA-like protein</fullName>
    </submittedName>
</protein>
<dbReference type="EMBL" id="CP121106">
    <property type="protein sequence ID" value="WFL76913.1"/>
    <property type="molecule type" value="Genomic_DNA"/>
</dbReference>
<gene>
    <name evidence="1" type="ORF">P7228_13060</name>
</gene>
<accession>A0ABY8FPH9</accession>
<dbReference type="Proteomes" id="UP001215827">
    <property type="component" value="Chromosome"/>
</dbReference>
<dbReference type="SUPFAM" id="SSF52540">
    <property type="entry name" value="P-loop containing nucleoside triphosphate hydrolases"/>
    <property type="match status" value="1"/>
</dbReference>
<name>A0ABY8FPH9_9SPHN</name>
<evidence type="ECO:0000313" key="1">
    <source>
        <dbReference type="EMBL" id="WFL76913.1"/>
    </source>
</evidence>
<sequence length="264" mass="28879">MSRSSLSTTALQQGDDLAVSRTLATLQKREMRWRPGLAAPSHSEVFASSSEGSGAALALLLARDGLAALDRGPLAEGEDRRMVLWVQDRAAMQRSGRPYWHGLPGELRHRLIHVEARTPEDALFALEEGLRCRELAFVVGEIAGNPRALDFTASRRLSLTAEKHGVPLWLVRLDARPDLSSARMRWTVKSEVSPPGRWDASAPGIPSWRAELFRARRHAPGEWILSDDGGRLTATRSSANEGRTATPHYGGLVRPAVGRSMAAL</sequence>
<reference evidence="1 2" key="1">
    <citation type="submission" date="2023-03" db="EMBL/GenBank/DDBJ databases">
        <title>Altererythrobacter sp. CAU 1644 isolated from sand.</title>
        <authorList>
            <person name="Kim W."/>
        </authorList>
    </citation>
    <scope>NUCLEOTIDE SEQUENCE [LARGE SCALE GENOMIC DNA]</scope>
    <source>
        <strain evidence="1 2">CAU 1644</strain>
    </source>
</reference>
<evidence type="ECO:0000313" key="2">
    <source>
        <dbReference type="Proteomes" id="UP001215827"/>
    </source>
</evidence>
<proteinExistence type="predicted"/>
<dbReference type="InterPro" id="IPR027417">
    <property type="entry name" value="P-loop_NTPase"/>
</dbReference>
<organism evidence="1 2">
    <name type="scientific">Altererythrobacter arenosus</name>
    <dbReference type="NCBI Taxonomy" id="3032592"/>
    <lineage>
        <taxon>Bacteria</taxon>
        <taxon>Pseudomonadati</taxon>
        <taxon>Pseudomonadota</taxon>
        <taxon>Alphaproteobacteria</taxon>
        <taxon>Sphingomonadales</taxon>
        <taxon>Erythrobacteraceae</taxon>
        <taxon>Altererythrobacter</taxon>
    </lineage>
</organism>